<dbReference type="GO" id="GO:0008270">
    <property type="term" value="F:zinc ion binding"/>
    <property type="evidence" value="ECO:0007669"/>
    <property type="project" value="InterPro"/>
</dbReference>
<evidence type="ECO:0000313" key="4">
    <source>
        <dbReference type="EMBL" id="HGK29035.1"/>
    </source>
</evidence>
<feature type="binding site" evidence="2">
    <location>
        <begin position="254"/>
        <end position="257"/>
    </location>
    <ligand>
        <name>dihydroxyacetone phosphate</name>
        <dbReference type="ChEBI" id="CHEBI:57642"/>
    </ligand>
</feature>
<dbReference type="GO" id="GO:0016832">
    <property type="term" value="F:aldehyde-lyase activity"/>
    <property type="evidence" value="ECO:0007669"/>
    <property type="project" value="InterPro"/>
</dbReference>
<evidence type="ECO:0000256" key="2">
    <source>
        <dbReference type="PIRSR" id="PIRSR001359-2"/>
    </source>
</evidence>
<evidence type="ECO:0000256" key="1">
    <source>
        <dbReference type="PIRSR" id="PIRSR001359-1"/>
    </source>
</evidence>
<dbReference type="InterPro" id="IPR050246">
    <property type="entry name" value="Class_II_FBP_aldolase"/>
</dbReference>
<feature type="binding site" evidence="3">
    <location>
        <position position="83"/>
    </location>
    <ligand>
        <name>Zn(2+)</name>
        <dbReference type="ChEBI" id="CHEBI:29105"/>
        <label>1</label>
        <note>catalytic</note>
    </ligand>
</feature>
<accession>A0A7C4GHM0</accession>
<proteinExistence type="predicted"/>
<feature type="binding site" evidence="3">
    <location>
        <position position="134"/>
    </location>
    <ligand>
        <name>Zn(2+)</name>
        <dbReference type="ChEBI" id="CHEBI:29105"/>
        <label>2</label>
    </ligand>
</feature>
<feature type="active site" description="Proton donor" evidence="1">
    <location>
        <position position="82"/>
    </location>
</feature>
<dbReference type="PANTHER" id="PTHR30304:SF0">
    <property type="entry name" value="D-TAGATOSE-1,6-BISPHOSPHATE ALDOLASE SUBUNIT GATY-RELATED"/>
    <property type="match status" value="1"/>
</dbReference>
<reference evidence="4" key="1">
    <citation type="journal article" date="2020" name="mSystems">
        <title>Genome- and Community-Level Interaction Insights into Carbon Utilization and Element Cycling Functions of Hydrothermarchaeota in Hydrothermal Sediment.</title>
        <authorList>
            <person name="Zhou Z."/>
            <person name="Liu Y."/>
            <person name="Xu W."/>
            <person name="Pan J."/>
            <person name="Luo Z.H."/>
            <person name="Li M."/>
        </authorList>
    </citation>
    <scope>NUCLEOTIDE SEQUENCE [LARGE SCALE GENOMIC DNA]</scope>
    <source>
        <strain evidence="4">SpSt-488</strain>
    </source>
</reference>
<dbReference type="CDD" id="cd00947">
    <property type="entry name" value="TBP_aldolase_IIB"/>
    <property type="match status" value="1"/>
</dbReference>
<comment type="cofactor">
    <cofactor evidence="3">
        <name>Zn(2+)</name>
        <dbReference type="ChEBI" id="CHEBI:29105"/>
    </cofactor>
    <text evidence="3">Binds 2 Zn(2+) ions per subunit. One is catalytic and the other provides a structural contribution.</text>
</comment>
<dbReference type="InterPro" id="IPR000771">
    <property type="entry name" value="FBA_II"/>
</dbReference>
<dbReference type="SUPFAM" id="SSF51569">
    <property type="entry name" value="Aldolase"/>
    <property type="match status" value="1"/>
</dbReference>
<feature type="binding site" evidence="3">
    <location>
        <position position="211"/>
    </location>
    <ligand>
        <name>Zn(2+)</name>
        <dbReference type="ChEBI" id="CHEBI:29105"/>
        <label>1</label>
        <note>catalytic</note>
    </ligand>
</feature>
<feature type="binding site" evidence="2">
    <location>
        <position position="181"/>
    </location>
    <ligand>
        <name>dihydroxyacetone phosphate</name>
        <dbReference type="ChEBI" id="CHEBI:57642"/>
    </ligand>
</feature>
<dbReference type="Pfam" id="PF01116">
    <property type="entry name" value="F_bP_aldolase"/>
    <property type="match status" value="1"/>
</dbReference>
<dbReference type="GO" id="GO:0005975">
    <property type="term" value="P:carbohydrate metabolic process"/>
    <property type="evidence" value="ECO:0007669"/>
    <property type="project" value="InterPro"/>
</dbReference>
<name>A0A7C4GHM0_UNCW3</name>
<dbReference type="EMBL" id="DSUT01000186">
    <property type="protein sequence ID" value="HGK29035.1"/>
    <property type="molecule type" value="Genomic_DNA"/>
</dbReference>
<dbReference type="PANTHER" id="PTHR30304">
    <property type="entry name" value="D-TAGATOSE-1,6-BISPHOSPHATE ALDOLASE"/>
    <property type="match status" value="1"/>
</dbReference>
<protein>
    <submittedName>
        <fullName evidence="4">Ketose-bisphosphate aldolase</fullName>
    </submittedName>
</protein>
<gene>
    <name evidence="4" type="ORF">ENS41_08850</name>
</gene>
<feature type="binding site" evidence="3">
    <location>
        <position position="104"/>
    </location>
    <ligand>
        <name>Zn(2+)</name>
        <dbReference type="ChEBI" id="CHEBI:29105"/>
        <label>2</label>
    </ligand>
</feature>
<dbReference type="AlphaFoldDB" id="A0A7C4GHM0"/>
<comment type="caution">
    <text evidence="4">The sequence shown here is derived from an EMBL/GenBank/DDBJ whole genome shotgun (WGS) entry which is preliminary data.</text>
</comment>
<sequence length="305" mass="32530">MSLVSGRELLTEASRGGWGIGAFNFSNLELLQAIVAAADETRTPVFLSTTEGAIDYAGVDNIVALCRTAAARTSVPLCLHLDHGRDPGLIETCIRSGYTSVMIDASHLPYRENVLRTRAVVALAHPAGVSVEAELGRLVGIEDTVSTAERDAVLVDPQEAGRFVAETGIDSLAPAVGTAHGAFKFKGEPRLDFDRLLAVKQATGGIPLVLHGASAVPAAVRDRCREAGMNIPGAQGVPENQLRRAVQLGVCKVNVDTDLRLVFTAEIRRILRDSPGEFDARNYLGPARAAVQALVRDRILLLRNP</sequence>
<keyword evidence="3" id="KW-0862">Zinc</keyword>
<dbReference type="PIRSF" id="PIRSF001359">
    <property type="entry name" value="F_bP_aldolase_II"/>
    <property type="match status" value="1"/>
</dbReference>
<keyword evidence="3" id="KW-0479">Metal-binding</keyword>
<dbReference type="InterPro" id="IPR013785">
    <property type="entry name" value="Aldolase_TIM"/>
</dbReference>
<organism evidence="4">
    <name type="scientific">candidate division WOR-3 bacterium</name>
    <dbReference type="NCBI Taxonomy" id="2052148"/>
    <lineage>
        <taxon>Bacteria</taxon>
        <taxon>Bacteria division WOR-3</taxon>
    </lineage>
</organism>
<dbReference type="Gene3D" id="3.20.20.70">
    <property type="entry name" value="Aldolase class I"/>
    <property type="match status" value="1"/>
</dbReference>
<dbReference type="NCBIfam" id="TIGR00167">
    <property type="entry name" value="cbbA"/>
    <property type="match status" value="1"/>
</dbReference>
<dbReference type="PROSITE" id="PS00602">
    <property type="entry name" value="ALDOLASE_CLASS_II_1"/>
    <property type="match status" value="1"/>
</dbReference>
<evidence type="ECO:0000256" key="3">
    <source>
        <dbReference type="PIRSR" id="PIRSR001359-3"/>
    </source>
</evidence>
<feature type="binding site" evidence="3">
    <location>
        <position position="180"/>
    </location>
    <ligand>
        <name>Zn(2+)</name>
        <dbReference type="ChEBI" id="CHEBI:29105"/>
        <label>1</label>
        <note>catalytic</note>
    </ligand>
</feature>
<feature type="binding site" evidence="2">
    <location>
        <begin position="212"/>
        <end position="214"/>
    </location>
    <ligand>
        <name>dihydroxyacetone phosphate</name>
        <dbReference type="ChEBI" id="CHEBI:57642"/>
    </ligand>
</feature>